<keyword evidence="2" id="KW-0813">Transport</keyword>
<dbReference type="RefSeq" id="WP_207324635.1">
    <property type="nucleotide sequence ID" value="NZ_CP071504.1"/>
</dbReference>
<keyword evidence="3" id="KW-1134">Transmembrane beta strand</keyword>
<dbReference type="Proteomes" id="UP000663281">
    <property type="component" value="Chromosome"/>
</dbReference>
<evidence type="ECO:0000313" key="10">
    <source>
        <dbReference type="Proteomes" id="UP000663281"/>
    </source>
</evidence>
<comment type="subcellular location">
    <subcellularLocation>
        <location evidence="1">Cell outer membrane</location>
        <topology evidence="1">Multi-pass membrane protein</topology>
    </subcellularLocation>
</comment>
<dbReference type="GO" id="GO:0015344">
    <property type="term" value="F:siderophore uptake transmembrane transporter activity"/>
    <property type="evidence" value="ECO:0007669"/>
    <property type="project" value="TreeGrafter"/>
</dbReference>
<keyword evidence="4" id="KW-0812">Transmembrane</keyword>
<feature type="domain" description="TonB-dependent transporter Oar-like beta-barrel" evidence="8">
    <location>
        <begin position="312"/>
        <end position="850"/>
    </location>
</feature>
<keyword evidence="5" id="KW-0472">Membrane</keyword>
<dbReference type="GO" id="GO:0044718">
    <property type="term" value="P:siderophore transmembrane transport"/>
    <property type="evidence" value="ECO:0007669"/>
    <property type="project" value="TreeGrafter"/>
</dbReference>
<name>A0A975AJN9_9GAMM</name>
<organism evidence="9 10">
    <name type="scientific">Shewanella cyperi</name>
    <dbReference type="NCBI Taxonomy" id="2814292"/>
    <lineage>
        <taxon>Bacteria</taxon>
        <taxon>Pseudomonadati</taxon>
        <taxon>Pseudomonadota</taxon>
        <taxon>Gammaproteobacteria</taxon>
        <taxon>Alteromonadales</taxon>
        <taxon>Shewanellaceae</taxon>
        <taxon>Shewanella</taxon>
    </lineage>
</organism>
<gene>
    <name evidence="9" type="ORF">JYB88_15070</name>
</gene>
<keyword evidence="6" id="KW-0998">Cell outer membrane</keyword>
<dbReference type="InterPro" id="IPR039426">
    <property type="entry name" value="TonB-dep_rcpt-like"/>
</dbReference>
<dbReference type="SUPFAM" id="SSF56935">
    <property type="entry name" value="Porins"/>
    <property type="match status" value="1"/>
</dbReference>
<dbReference type="InterPro" id="IPR037066">
    <property type="entry name" value="Plug_dom_sf"/>
</dbReference>
<dbReference type="KEGG" id="scyp:JYB88_15070"/>
<accession>A0A975AJN9</accession>
<dbReference type="EMBL" id="CP071504">
    <property type="protein sequence ID" value="QSX29502.1"/>
    <property type="molecule type" value="Genomic_DNA"/>
</dbReference>
<evidence type="ECO:0000256" key="3">
    <source>
        <dbReference type="ARBA" id="ARBA00022452"/>
    </source>
</evidence>
<dbReference type="AlphaFoldDB" id="A0A975AJN9"/>
<protein>
    <submittedName>
        <fullName evidence="9">TonB-dependent receptor</fullName>
    </submittedName>
</protein>
<dbReference type="GO" id="GO:0009279">
    <property type="term" value="C:cell outer membrane"/>
    <property type="evidence" value="ECO:0007669"/>
    <property type="project" value="UniProtKB-SubCell"/>
</dbReference>
<evidence type="ECO:0000313" key="9">
    <source>
        <dbReference type="EMBL" id="QSX29502.1"/>
    </source>
</evidence>
<sequence length="996" mass="109627">MMKTNFRRSLVAASVSALLAVSGAALAASNTDGSIYGKANAGSAITYKNVNTGVTRTIYADDKGRFNVSSVPAGTYEIVNDKGIKQTIQVVVGTGTNVSFDSTEVIQVMGSRIQRIDTSSVESSTVYDMDSIFELPIPRDTVAVALLTPGAVQGGSNFGRNLPVFGGSSIAENGYYIDGMDVTNLRTMLSFANLPQDAVAQTQVKSGGYGVEYGRSLGGIVNIVTRSGSNDFNFGGSVYWTPDSLRASDKDVTTVQLDGSEVVTTYNSGDKEDNLEYNVFASGPIIEDKLFFFAMVEGQKKERTNYGTSSSYSYDITNPQYFAKLNWFITNDHSLRFTYINNEVEKDYSSYSVYNDADGNVVLGRLGELGNSYPLESGGTMSVIGYTGYLTDNLTLNLQYGKLTNKYEKVPNLPGDTCPLSYDTTGALSFAQRISIGCWNSPDQTTVIDQVDDEDERTSWKADFEWVLGDHTLRFGYNDESYDATSPGEKYSGDAYYRFMTSHENNGCNINGVDLPCGTETVRVRKYNTQTATFGVDNTAWYIEDSWQILENLLIYGGVRGETFTNYDGNGDVFLESDNLIAPRLGFSWDLDGDSTKKLYGTIGRYYIPVPANTNIRATRTESFYEDFYYAPDGWNADGSPVTLGAKIGPSTVDEQVANPEVIADRNLNPMYQDELILGYQQQITDNWTLGAKLMGRKIGDGMDDFCGHDGFVRWAQDNGYDNFDPHSMQGCMIVNPGNDITIAMDLEDDGNLTVVTTPNSYHGLPDYERKYLGLELTAERSLADSWKANFSYVISKTYGNAEGYVNSSLAQEDPGATQDFDHANFMHGANGNLPTDHTHQLKAYGLYELTDELNLSLSLSATSGIPLSCQGYVNLDNMMVGDGTTAYDYGNFRRYSASSFYCQNGNGEQVLTKRGDAGRSNWLYTADMGLTYRPAAVEGLTLQATVYNLFNFQDADSFDQEKDLGRGNPEVSPNFLRPTGYQEGRHVQFTARYSF</sequence>
<dbReference type="InterPro" id="IPR057601">
    <property type="entry name" value="Oar-like_b-barrel"/>
</dbReference>
<dbReference type="InterPro" id="IPR036942">
    <property type="entry name" value="Beta-barrel_TonB_sf"/>
</dbReference>
<keyword evidence="7" id="KW-0732">Signal</keyword>
<evidence type="ECO:0000256" key="4">
    <source>
        <dbReference type="ARBA" id="ARBA00022692"/>
    </source>
</evidence>
<evidence type="ECO:0000256" key="1">
    <source>
        <dbReference type="ARBA" id="ARBA00004571"/>
    </source>
</evidence>
<evidence type="ECO:0000259" key="8">
    <source>
        <dbReference type="Pfam" id="PF25183"/>
    </source>
</evidence>
<reference evidence="9 10" key="1">
    <citation type="submission" date="2021-03" db="EMBL/GenBank/DDBJ databases">
        <title>Novel species identification of genus Shewanella.</title>
        <authorList>
            <person name="Liu G."/>
            <person name="Zhang Q."/>
        </authorList>
    </citation>
    <scope>NUCLEOTIDE SEQUENCE [LARGE SCALE GENOMIC DNA]</scope>
    <source>
        <strain evidence="9 10">FJAT-53726</strain>
    </source>
</reference>
<dbReference type="PANTHER" id="PTHR30069:SF46">
    <property type="entry name" value="OAR PROTEIN"/>
    <property type="match status" value="1"/>
</dbReference>
<evidence type="ECO:0000256" key="7">
    <source>
        <dbReference type="SAM" id="SignalP"/>
    </source>
</evidence>
<evidence type="ECO:0000256" key="2">
    <source>
        <dbReference type="ARBA" id="ARBA00022448"/>
    </source>
</evidence>
<evidence type="ECO:0000256" key="5">
    <source>
        <dbReference type="ARBA" id="ARBA00023136"/>
    </source>
</evidence>
<dbReference type="Gene3D" id="2.170.130.10">
    <property type="entry name" value="TonB-dependent receptor, plug domain"/>
    <property type="match status" value="1"/>
</dbReference>
<keyword evidence="9" id="KW-0675">Receptor</keyword>
<keyword evidence="10" id="KW-1185">Reference proteome</keyword>
<dbReference type="Gene3D" id="2.40.170.20">
    <property type="entry name" value="TonB-dependent receptor, beta-barrel domain"/>
    <property type="match status" value="1"/>
</dbReference>
<dbReference type="PANTHER" id="PTHR30069">
    <property type="entry name" value="TONB-DEPENDENT OUTER MEMBRANE RECEPTOR"/>
    <property type="match status" value="1"/>
</dbReference>
<proteinExistence type="predicted"/>
<feature type="chain" id="PRO_5037261558" evidence="7">
    <location>
        <begin position="28"/>
        <end position="996"/>
    </location>
</feature>
<evidence type="ECO:0000256" key="6">
    <source>
        <dbReference type="ARBA" id="ARBA00023237"/>
    </source>
</evidence>
<feature type="signal peptide" evidence="7">
    <location>
        <begin position="1"/>
        <end position="27"/>
    </location>
</feature>
<dbReference type="Pfam" id="PF25183">
    <property type="entry name" value="OMP_b-brl_4"/>
    <property type="match status" value="1"/>
</dbReference>